<accession>A0ABR0NWN0</accession>
<organism evidence="1 2">
    <name type="scientific">Gossypium arboreum</name>
    <name type="common">Tree cotton</name>
    <name type="synonym">Gossypium nanking</name>
    <dbReference type="NCBI Taxonomy" id="29729"/>
    <lineage>
        <taxon>Eukaryota</taxon>
        <taxon>Viridiplantae</taxon>
        <taxon>Streptophyta</taxon>
        <taxon>Embryophyta</taxon>
        <taxon>Tracheophyta</taxon>
        <taxon>Spermatophyta</taxon>
        <taxon>Magnoliopsida</taxon>
        <taxon>eudicotyledons</taxon>
        <taxon>Gunneridae</taxon>
        <taxon>Pentapetalae</taxon>
        <taxon>rosids</taxon>
        <taxon>malvids</taxon>
        <taxon>Malvales</taxon>
        <taxon>Malvaceae</taxon>
        <taxon>Malvoideae</taxon>
        <taxon>Gossypium</taxon>
    </lineage>
</organism>
<dbReference type="EMBL" id="JARKNE010000008">
    <property type="protein sequence ID" value="KAK5810648.1"/>
    <property type="molecule type" value="Genomic_DNA"/>
</dbReference>
<sequence length="113" mass="12654">MKNPLGEEHGVQDLCTVVLRAFVDRRSTVHGIDIDLNAQLASENLNLDLYLQIHPIVIETSADGDDGFDNNDPFDHEIEDYKGPDLEKVLDDVDDECVNDDENVNVSLFENPS</sequence>
<dbReference type="Proteomes" id="UP001358586">
    <property type="component" value="Chromosome 8"/>
</dbReference>
<evidence type="ECO:0000313" key="2">
    <source>
        <dbReference type="Proteomes" id="UP001358586"/>
    </source>
</evidence>
<keyword evidence="2" id="KW-1185">Reference proteome</keyword>
<reference evidence="1 2" key="1">
    <citation type="submission" date="2023-03" db="EMBL/GenBank/DDBJ databases">
        <title>WGS of Gossypium arboreum.</title>
        <authorList>
            <person name="Yu D."/>
        </authorList>
    </citation>
    <scope>NUCLEOTIDE SEQUENCE [LARGE SCALE GENOMIC DNA]</scope>
    <source>
        <tissue evidence="1">Leaf</tissue>
    </source>
</reference>
<comment type="caution">
    <text evidence="1">The sequence shown here is derived from an EMBL/GenBank/DDBJ whole genome shotgun (WGS) entry which is preliminary data.</text>
</comment>
<gene>
    <name evidence="1" type="ORF">PVK06_025964</name>
</gene>
<proteinExistence type="predicted"/>
<protein>
    <submittedName>
        <fullName evidence="1">Uncharacterized protein</fullName>
    </submittedName>
</protein>
<name>A0ABR0NWN0_GOSAR</name>
<evidence type="ECO:0000313" key="1">
    <source>
        <dbReference type="EMBL" id="KAK5810648.1"/>
    </source>
</evidence>